<organism evidence="1 2">
    <name type="scientific">Thermomonas brevis</name>
    <dbReference type="NCBI Taxonomy" id="215691"/>
    <lineage>
        <taxon>Bacteria</taxon>
        <taxon>Pseudomonadati</taxon>
        <taxon>Pseudomonadota</taxon>
        <taxon>Gammaproteobacteria</taxon>
        <taxon>Lysobacterales</taxon>
        <taxon>Lysobacteraceae</taxon>
        <taxon>Thermomonas</taxon>
    </lineage>
</organism>
<reference evidence="1 2" key="1">
    <citation type="submission" date="2020-08" db="EMBL/GenBank/DDBJ databases">
        <title>Genome sequence of Thermomonas brevis KACC 16975T.</title>
        <authorList>
            <person name="Hyun D.-W."/>
            <person name="Bae J.-W."/>
        </authorList>
    </citation>
    <scope>NUCLEOTIDE SEQUENCE [LARGE SCALE GENOMIC DNA]</scope>
    <source>
        <strain evidence="1 2">KACC 16975</strain>
    </source>
</reference>
<dbReference type="Proteomes" id="UP000515977">
    <property type="component" value="Chromosome"/>
</dbReference>
<accession>A0A7G9QTS1</accession>
<name>A0A7G9QTS1_9GAMM</name>
<evidence type="ECO:0000313" key="1">
    <source>
        <dbReference type="EMBL" id="QNN46746.1"/>
    </source>
</evidence>
<proteinExistence type="predicted"/>
<dbReference type="KEGG" id="tbv:H9L17_00685"/>
<gene>
    <name evidence="1" type="ORF">H9L17_00685</name>
</gene>
<evidence type="ECO:0000313" key="2">
    <source>
        <dbReference type="Proteomes" id="UP000515977"/>
    </source>
</evidence>
<dbReference type="EMBL" id="CP060711">
    <property type="protein sequence ID" value="QNN46746.1"/>
    <property type="molecule type" value="Genomic_DNA"/>
</dbReference>
<protein>
    <submittedName>
        <fullName evidence="1">Uncharacterized protein</fullName>
    </submittedName>
</protein>
<dbReference type="AlphaFoldDB" id="A0A7G9QTS1"/>
<keyword evidence="2" id="KW-1185">Reference proteome</keyword>
<sequence>MSDIPQSWKHKLKPMEGPRWPLRCRHVFAIEDVLRLQAGLWPRDMDDRWAIWLDGDVLRCWRSWTGTCIYEARLTPHADGSATALMLDVLDEPETYARATTEEAELQRFEGVLSLIRQLRSEAESIVHLPVD</sequence>
<dbReference type="RefSeq" id="WP_187570509.1">
    <property type="nucleotide sequence ID" value="NZ_CP060711.1"/>
</dbReference>